<sequence length="138" mass="15136">MASDKATLSRPGPYRIQSNATVRYCLDSNGSYHNGVYLGTCVDGDAGQKWVIWNGGFIQRYSNANQCIAGYTGTNIPTQTCDPENPYQYWQHWGTTTGGFVKNLGSGLCLISSSPPSMYSCAGQDHSPGWLWQVRLRG</sequence>
<dbReference type="Pfam" id="PF00652">
    <property type="entry name" value="Ricin_B_lectin"/>
    <property type="match status" value="1"/>
</dbReference>
<dbReference type="HOGENOM" id="CLU_1852579_0_0_11"/>
<proteinExistence type="predicted"/>
<dbReference type="AlphaFoldDB" id="D2PQ88"/>
<accession>D2PQ88</accession>
<reference evidence="3" key="1">
    <citation type="submission" date="2009-09" db="EMBL/GenBank/DDBJ databases">
        <title>The complete genome of Kribbella flavida DSM 17836.</title>
        <authorList>
            <consortium name="US DOE Joint Genome Institute (JGI-PGF)"/>
            <person name="Lucas S."/>
            <person name="Copeland A."/>
            <person name="Lapidus A."/>
            <person name="Glavina del Rio T."/>
            <person name="Dalin E."/>
            <person name="Tice H."/>
            <person name="Bruce D."/>
            <person name="Goodwin L."/>
            <person name="Pitluck S."/>
            <person name="Kyrpides N."/>
            <person name="Mavromatis K."/>
            <person name="Ivanova N."/>
            <person name="Saunders E."/>
            <person name="Brettin T."/>
            <person name="Detter J.C."/>
            <person name="Han C."/>
            <person name="Larimer F."/>
            <person name="Land M."/>
            <person name="Hauser L."/>
            <person name="Markowitz V."/>
            <person name="Cheng J.-F."/>
            <person name="Hugenholtz P."/>
            <person name="Woyke T."/>
            <person name="Wu D."/>
            <person name="Pukall R."/>
            <person name="Klenk H.-P."/>
            <person name="Eisen J.A."/>
        </authorList>
    </citation>
    <scope>NUCLEOTIDE SEQUENCE [LARGE SCALE GENOMIC DNA]</scope>
    <source>
        <strain evidence="3">DSM 17836 / JCM 10339 / NBRC 14399</strain>
    </source>
</reference>
<evidence type="ECO:0000259" key="1">
    <source>
        <dbReference type="Pfam" id="PF00652"/>
    </source>
</evidence>
<dbReference type="EMBL" id="CP001736">
    <property type="protein sequence ID" value="ADB34790.1"/>
    <property type="molecule type" value="Genomic_DNA"/>
</dbReference>
<dbReference type="GO" id="GO:0030246">
    <property type="term" value="F:carbohydrate binding"/>
    <property type="evidence" value="ECO:0007669"/>
    <property type="project" value="UniProtKB-KW"/>
</dbReference>
<dbReference type="InterPro" id="IPR035992">
    <property type="entry name" value="Ricin_B-like_lectins"/>
</dbReference>
<keyword evidence="2" id="KW-0430">Lectin</keyword>
<dbReference type="SUPFAM" id="SSF50370">
    <property type="entry name" value="Ricin B-like lectins"/>
    <property type="match status" value="1"/>
</dbReference>
<evidence type="ECO:0000313" key="2">
    <source>
        <dbReference type="EMBL" id="ADB34790.1"/>
    </source>
</evidence>
<dbReference type="KEGG" id="kfl:Kfla_5786"/>
<feature type="domain" description="Ricin B lectin" evidence="1">
    <location>
        <begin position="15"/>
        <end position="114"/>
    </location>
</feature>
<dbReference type="OrthoDB" id="4273937at2"/>
<keyword evidence="3" id="KW-1185">Reference proteome</keyword>
<reference evidence="2 3" key="2">
    <citation type="journal article" date="2010" name="Stand. Genomic Sci.">
        <title>Complete genome sequence of Kribbella flavida type strain (IFO 14399).</title>
        <authorList>
            <person name="Pukall R."/>
            <person name="Lapidus A."/>
            <person name="Glavina Del Rio T."/>
            <person name="Copeland A."/>
            <person name="Tice H."/>
            <person name="Cheng J.-F."/>
            <person name="Lucas S."/>
            <person name="Chen F."/>
            <person name="Nolan M."/>
            <person name="LaButti K."/>
            <person name="Pati A."/>
            <person name="Ivanova N."/>
            <person name="Mavrommatis K."/>
            <person name="Mikhailova N."/>
            <person name="Pitluck S."/>
            <person name="Bruce D."/>
            <person name="Goodwin L."/>
            <person name="Land M."/>
            <person name="Hauser L."/>
            <person name="Chang Y.-J."/>
            <person name="Jeffries C.D."/>
            <person name="Chen A."/>
            <person name="Palaniappan K."/>
            <person name="Chain P."/>
            <person name="Rohde M."/>
            <person name="Goeker M."/>
            <person name="Bristow J."/>
            <person name="Eisen J.A."/>
            <person name="Markowitz V."/>
            <person name="Hugenholtz P."/>
            <person name="Kyrpides N.C."/>
            <person name="Klenk H.-P."/>
            <person name="Brettin T."/>
        </authorList>
    </citation>
    <scope>NUCLEOTIDE SEQUENCE [LARGE SCALE GENOMIC DNA]</scope>
    <source>
        <strain evidence="3">DSM 17836 / JCM 10339 / NBRC 14399</strain>
    </source>
</reference>
<dbReference type="Gene3D" id="2.80.10.50">
    <property type="match status" value="1"/>
</dbReference>
<evidence type="ECO:0000313" key="3">
    <source>
        <dbReference type="Proteomes" id="UP000007967"/>
    </source>
</evidence>
<dbReference type="RefSeq" id="WP_012923344.1">
    <property type="nucleotide sequence ID" value="NC_013729.1"/>
</dbReference>
<name>D2PQ88_KRIFD</name>
<dbReference type="Proteomes" id="UP000007967">
    <property type="component" value="Chromosome"/>
</dbReference>
<organism evidence="2 3">
    <name type="scientific">Kribbella flavida (strain DSM 17836 / JCM 10339 / NBRC 14399)</name>
    <dbReference type="NCBI Taxonomy" id="479435"/>
    <lineage>
        <taxon>Bacteria</taxon>
        <taxon>Bacillati</taxon>
        <taxon>Actinomycetota</taxon>
        <taxon>Actinomycetes</taxon>
        <taxon>Propionibacteriales</taxon>
        <taxon>Kribbellaceae</taxon>
        <taxon>Kribbella</taxon>
    </lineage>
</organism>
<dbReference type="InterPro" id="IPR000772">
    <property type="entry name" value="Ricin_B_lectin"/>
</dbReference>
<dbReference type="PROSITE" id="PS50231">
    <property type="entry name" value="RICIN_B_LECTIN"/>
    <property type="match status" value="1"/>
</dbReference>
<protein>
    <submittedName>
        <fullName evidence="2">Ricin B lectin</fullName>
    </submittedName>
</protein>
<gene>
    <name evidence="2" type="ordered locus">Kfla_5786</name>
</gene>